<reference evidence="1" key="2">
    <citation type="submission" date="2018-02" db="EMBL/GenBank/DDBJ databases">
        <title>Complete genome sequence of the Methanococcus maripaludis type strain JJ (DSM 2067), a model for selenoprotein synthesis in Archaea.</title>
        <authorList>
            <person name="Poehlein A."/>
            <person name="Heym D."/>
            <person name="Quitzke V."/>
            <person name="Fersch J."/>
            <person name="Daniel R."/>
            <person name="Rother M."/>
        </authorList>
    </citation>
    <scope>NUCLEOTIDE SEQUENCE [LARGE SCALE GENOMIC DNA]</scope>
    <source>
        <strain evidence="1">DSM 2067</strain>
    </source>
</reference>
<evidence type="ECO:0000313" key="3">
    <source>
        <dbReference type="EMBL" id="MBB6496209.1"/>
    </source>
</evidence>
<dbReference type="InterPro" id="IPR007503">
    <property type="entry name" value="DUF530"/>
</dbReference>
<dbReference type="Proteomes" id="UP000590564">
    <property type="component" value="Unassembled WGS sequence"/>
</dbReference>
<dbReference type="Proteomes" id="UP000567099">
    <property type="component" value="Unassembled WGS sequence"/>
</dbReference>
<dbReference type="RefSeq" id="WP_104837146.1">
    <property type="nucleotide sequence ID" value="NZ_CP026606.1"/>
</dbReference>
<evidence type="ECO:0000313" key="1">
    <source>
        <dbReference type="EMBL" id="AVB75460.1"/>
    </source>
</evidence>
<evidence type="ECO:0000313" key="6">
    <source>
        <dbReference type="Proteomes" id="UP000590564"/>
    </source>
</evidence>
<dbReference type="AlphaFoldDB" id="A0A2L1C8C1"/>
<dbReference type="Pfam" id="PF04409">
    <property type="entry name" value="DUF530"/>
    <property type="match status" value="2"/>
</dbReference>
<dbReference type="EMBL" id="CP026606">
    <property type="protein sequence ID" value="AVB75460.1"/>
    <property type="molecule type" value="Genomic_DNA"/>
</dbReference>
<reference evidence="4" key="1">
    <citation type="journal article" date="2018" name="Genome Announc.">
        <title>Complete Genome Sequence of the Methanococcus maripaludis Type Strain JJ (DSM 2067), a Model for Selenoprotein Synthesis in Archaea.</title>
        <authorList>
            <person name="Poehlein A."/>
            <person name="Heym D."/>
            <person name="Quitzke V."/>
            <person name="Fersch J."/>
            <person name="Daniel R."/>
            <person name="Rother M."/>
        </authorList>
    </citation>
    <scope>NUCLEOTIDE SEQUENCE [LARGE SCALE GENOMIC DNA]</scope>
    <source>
        <strain evidence="4">DSM 2067</strain>
    </source>
</reference>
<dbReference type="EMBL" id="JACHED010000001">
    <property type="protein sequence ID" value="MBB6496209.1"/>
    <property type="molecule type" value="Genomic_DNA"/>
</dbReference>
<organism evidence="1 4">
    <name type="scientific">Methanococcus maripaludis</name>
    <name type="common">Methanococcus deltae</name>
    <dbReference type="NCBI Taxonomy" id="39152"/>
    <lineage>
        <taxon>Archaea</taxon>
        <taxon>Methanobacteriati</taxon>
        <taxon>Methanobacteriota</taxon>
        <taxon>Methanomada group</taxon>
        <taxon>Methanococci</taxon>
        <taxon>Methanococcales</taxon>
        <taxon>Methanococcaceae</taxon>
        <taxon>Methanococcus</taxon>
    </lineage>
</organism>
<evidence type="ECO:0000313" key="5">
    <source>
        <dbReference type="Proteomes" id="UP000567099"/>
    </source>
</evidence>
<protein>
    <submittedName>
        <fullName evidence="1">Uncharacterized protein</fullName>
    </submittedName>
</protein>
<accession>A0A2L1C8C1</accession>
<dbReference type="GeneID" id="36101137"/>
<proteinExistence type="predicted"/>
<gene>
    <name evidence="2" type="ORF">HNP94_000785</name>
    <name evidence="3" type="ORF">HNP96_000230</name>
    <name evidence="1" type="ORF">MMJJ_00410</name>
</gene>
<name>A0A2L1C8C1_METMI</name>
<reference evidence="2 5" key="3">
    <citation type="submission" date="2020-07" db="EMBL/GenBank/DDBJ databases">
        <title>Genomic Encyclopedia of Type Strains, Phase IV (KMG-V): Genome sequencing to study the core and pangenomes of soil and plant-associated prokaryotes.</title>
        <authorList>
            <person name="Whitman W."/>
        </authorList>
    </citation>
    <scope>NUCLEOTIDE SEQUENCE [LARGE SCALE GENOMIC DNA]</scope>
    <source>
        <strain evidence="2 5">C13</strain>
        <strain evidence="3 6">D1</strain>
    </source>
</reference>
<dbReference type="KEGG" id="mmad:MMJJ_00410"/>
<dbReference type="EMBL" id="JACDUO010000001">
    <property type="protein sequence ID" value="MBA2863785.1"/>
    <property type="molecule type" value="Genomic_DNA"/>
</dbReference>
<evidence type="ECO:0000313" key="2">
    <source>
        <dbReference type="EMBL" id="MBA2863785.1"/>
    </source>
</evidence>
<evidence type="ECO:0000313" key="4">
    <source>
        <dbReference type="Proteomes" id="UP000239462"/>
    </source>
</evidence>
<dbReference type="Proteomes" id="UP000239462">
    <property type="component" value="Chromosome"/>
</dbReference>
<sequence length="476" mass="55261">MDSSVLIKECNDFLDCLSNFGKKLKDFDPKKEDSVNAISETLENNLKILENFREKMELQGFDTPYIGVGRLKGGEDDDIYEIINYSSYLRRMVDEKKGALERVKYAIVSHKIAIGNIQEDMGNKKILAHLSYDGSYKELLSKIPPFFIKSYKRILSVFETEGKGILSSITLSLVILENGKRKFKRIKIEEEDYERYIKKTFGDAIITSIKKNYSKNKLLNDQYVKKILSLAYLSACSDEIIEKIDEKLKETLSDEERCIVKKYRMICSDFKGNDCESGVIDVRAMEEIKLRKMNLKNDLEDRGLYKNGKPLKKLKESLEMEDEILENISLDIPLKILSKDLLMYYLKKSADERTRSNQFPSILVTPSPAHLNWLVVENIEPKKILDLKFLLEKELPKYDIPIKNLGGVSIYLLYDWDVVESFEFEKTEIEEILKLMAAINDVKELLKDKIDIKKFEKYSKIKKDKTKNFLNALGKL</sequence>